<dbReference type="EMBL" id="CP022295">
    <property type="protein sequence ID" value="QSR28905.1"/>
    <property type="molecule type" value="Genomic_DNA"/>
</dbReference>
<evidence type="ECO:0000313" key="2">
    <source>
        <dbReference type="EMBL" id="QSR28905.1"/>
    </source>
</evidence>
<protein>
    <recommendedName>
        <fullName evidence="4">Secreted protein</fullName>
    </recommendedName>
</protein>
<gene>
    <name evidence="2" type="ORF">CFH99_0145</name>
</gene>
<dbReference type="Proteomes" id="UP000662818">
    <property type="component" value="Chromosome"/>
</dbReference>
<reference evidence="2 3" key="1">
    <citation type="submission" date="2017-06" db="EMBL/GenBank/DDBJ databases">
        <title>Complete Genome Sequence of the Soil Carbazole-Degrading Bacterium Nocardioides aromaticivorans IC177.</title>
        <authorList>
            <person name="Vejarano F."/>
            <person name="Suzuki-Minakuchi C."/>
            <person name="Ohtsubo Y."/>
            <person name="Tsuda M."/>
            <person name="Okada K."/>
            <person name="Nojiri H."/>
        </authorList>
    </citation>
    <scope>NUCLEOTIDE SEQUENCE [LARGE SCALE GENOMIC DNA]</scope>
    <source>
        <strain evidence="2 3">IC177</strain>
    </source>
</reference>
<evidence type="ECO:0008006" key="4">
    <source>
        <dbReference type="Google" id="ProtNLM"/>
    </source>
</evidence>
<keyword evidence="3" id="KW-1185">Reference proteome</keyword>
<name>A0ABX7PT84_9ACTN</name>
<evidence type="ECO:0000256" key="1">
    <source>
        <dbReference type="SAM" id="SignalP"/>
    </source>
</evidence>
<proteinExistence type="predicted"/>
<feature type="signal peptide" evidence="1">
    <location>
        <begin position="1"/>
        <end position="30"/>
    </location>
</feature>
<accession>A0ABX7PT84</accession>
<dbReference type="RefSeq" id="WP_207006619.1">
    <property type="nucleotide sequence ID" value="NZ_CP022295.1"/>
</dbReference>
<sequence>MRTSSRSVAALLLTALTGLLFLVTAPAAMAASYNWYSASTPLKVYDNDQLRGDAYGTSYQKNAYLKNHTYYRDRRSNDHGVYTETNYSYYKVCPNGFLEWCPQVGEDQSARTQSGDWQNQYDADDYTTRNADRGRVHSKVCEDQKWSGDPCSRQPYFTFDL</sequence>
<organism evidence="2 3">
    <name type="scientific">Nocardioides aromaticivorans</name>
    <dbReference type="NCBI Taxonomy" id="200618"/>
    <lineage>
        <taxon>Bacteria</taxon>
        <taxon>Bacillati</taxon>
        <taxon>Actinomycetota</taxon>
        <taxon>Actinomycetes</taxon>
        <taxon>Propionibacteriales</taxon>
        <taxon>Nocardioidaceae</taxon>
        <taxon>Nocardioides</taxon>
    </lineage>
</organism>
<keyword evidence="1" id="KW-0732">Signal</keyword>
<feature type="chain" id="PRO_5045855696" description="Secreted protein" evidence="1">
    <location>
        <begin position="31"/>
        <end position="161"/>
    </location>
</feature>
<evidence type="ECO:0000313" key="3">
    <source>
        <dbReference type="Proteomes" id="UP000662818"/>
    </source>
</evidence>